<evidence type="ECO:0000259" key="2">
    <source>
        <dbReference type="Pfam" id="PF01182"/>
    </source>
</evidence>
<protein>
    <submittedName>
        <fullName evidence="3">Glucosamine-6-phosphate deaminase</fullName>
    </submittedName>
</protein>
<keyword evidence="4" id="KW-1185">Reference proteome</keyword>
<accession>A0ABS6E1K6</accession>
<dbReference type="RefSeq" id="WP_216516238.1">
    <property type="nucleotide sequence ID" value="NZ_JAHLPM010000001.1"/>
</dbReference>
<organism evidence="3 4">
    <name type="scientific">Tissierella simiarum</name>
    <dbReference type="NCBI Taxonomy" id="2841534"/>
    <lineage>
        <taxon>Bacteria</taxon>
        <taxon>Bacillati</taxon>
        <taxon>Bacillota</taxon>
        <taxon>Tissierellia</taxon>
        <taxon>Tissierellales</taxon>
        <taxon>Tissierellaceae</taxon>
        <taxon>Tissierella</taxon>
    </lineage>
</organism>
<dbReference type="EMBL" id="JAHLPM010000001">
    <property type="protein sequence ID" value="MBU5436788.1"/>
    <property type="molecule type" value="Genomic_DNA"/>
</dbReference>
<comment type="caution">
    <text evidence="3">The sequence shown here is derived from an EMBL/GenBank/DDBJ whole genome shotgun (WGS) entry which is preliminary data.</text>
</comment>
<dbReference type="InterPro" id="IPR018321">
    <property type="entry name" value="Glucosamine6P_isomerase_CS"/>
</dbReference>
<evidence type="ECO:0000313" key="4">
    <source>
        <dbReference type="Proteomes" id="UP000749471"/>
    </source>
</evidence>
<sequence length="255" mass="28886">MSLIKEFMVDKMNVKVYSEREFMGSSAAKEAIECLKELLDKKEEVNVIFAAAPSQSEFLLELTKEKSIDWTRVNAMHLDEYIGLEKDSKQRFVHFLNENVFNKVPFKNVYSMDFIKGVREELSRYESILKNNPIDVAFIGIGENGHIAFNDPGVADFQDKLLIKEVILDEACRQQQVNDKCFDSLEEVPKTAATVTVPLIMSAKRIFCMVPAATKANAVKRTIDGDISEDCPSTILRNHDNATLYLDPDSAKHIL</sequence>
<name>A0ABS6E1K6_9FIRM</name>
<dbReference type="PROSITE" id="PS01161">
    <property type="entry name" value="GLC_GALNAC_ISOMERASE"/>
    <property type="match status" value="1"/>
</dbReference>
<dbReference type="PANTHER" id="PTHR42892:SF1">
    <property type="entry name" value="GLUCOSAMINE-6-PHOSPHATE ISOMERASE"/>
    <property type="match status" value="1"/>
</dbReference>
<keyword evidence="1" id="KW-0119">Carbohydrate metabolism</keyword>
<evidence type="ECO:0000313" key="3">
    <source>
        <dbReference type="EMBL" id="MBU5436788.1"/>
    </source>
</evidence>
<dbReference type="PANTHER" id="PTHR42892">
    <property type="entry name" value="GLUCOSAMINE-6-PHOSPHATE DEAMINASE-LIKE PROTEIN BT_0258-RELATED"/>
    <property type="match status" value="1"/>
</dbReference>
<reference evidence="3 4" key="1">
    <citation type="submission" date="2021-06" db="EMBL/GenBank/DDBJ databases">
        <authorList>
            <person name="Sun Q."/>
            <person name="Li D."/>
        </authorList>
    </citation>
    <scope>NUCLEOTIDE SEQUENCE [LARGE SCALE GENOMIC DNA]</scope>
    <source>
        <strain evidence="3 4">MSJ-40</strain>
    </source>
</reference>
<feature type="domain" description="Glucosamine/galactosamine-6-phosphate isomerase" evidence="2">
    <location>
        <begin position="23"/>
        <end position="243"/>
    </location>
</feature>
<gene>
    <name evidence="3" type="ORF">KQI42_02140</name>
</gene>
<dbReference type="Proteomes" id="UP000749471">
    <property type="component" value="Unassembled WGS sequence"/>
</dbReference>
<evidence type="ECO:0000256" key="1">
    <source>
        <dbReference type="ARBA" id="ARBA00023277"/>
    </source>
</evidence>
<dbReference type="InterPro" id="IPR006148">
    <property type="entry name" value="Glc/Gal-6P_isomerase"/>
</dbReference>
<dbReference type="InterPro" id="IPR052960">
    <property type="entry name" value="GlcN6P_deaminase-like"/>
</dbReference>
<dbReference type="CDD" id="cd01399">
    <property type="entry name" value="GlcN6P_deaminase"/>
    <property type="match status" value="1"/>
</dbReference>
<proteinExistence type="predicted"/>
<dbReference type="Pfam" id="PF01182">
    <property type="entry name" value="Glucosamine_iso"/>
    <property type="match status" value="1"/>
</dbReference>
<dbReference type="InterPro" id="IPR004547">
    <property type="entry name" value="Glucosamine6P_isomerase"/>
</dbReference>